<evidence type="ECO:0000313" key="3">
    <source>
        <dbReference type="Proteomes" id="UP000288943"/>
    </source>
</evidence>
<dbReference type="PANTHER" id="PTHR33221:SF15">
    <property type="entry name" value="HTH-TYPE TRANSCRIPTIONAL REGULATOR YWGB-RELATED"/>
    <property type="match status" value="1"/>
</dbReference>
<dbReference type="PROSITE" id="PS01332">
    <property type="entry name" value="HTH_RRF2_1"/>
    <property type="match status" value="1"/>
</dbReference>
<dbReference type="PANTHER" id="PTHR33221">
    <property type="entry name" value="WINGED HELIX-TURN-HELIX TRANSCRIPTIONAL REGULATOR, RRF2 FAMILY"/>
    <property type="match status" value="1"/>
</dbReference>
<dbReference type="Gene3D" id="1.10.10.10">
    <property type="entry name" value="Winged helix-like DNA-binding domain superfamily/Winged helix DNA-binding domain"/>
    <property type="match status" value="1"/>
</dbReference>
<reference evidence="1 4" key="2">
    <citation type="submission" date="2022-05" db="EMBL/GenBank/DDBJ databases">
        <title>Genome Sequencing of Bee-Associated Microbes.</title>
        <authorList>
            <person name="Dunlap C."/>
        </authorList>
    </citation>
    <scope>NUCLEOTIDE SEQUENCE [LARGE SCALE GENOMIC DNA]</scope>
    <source>
        <strain evidence="1 4">NRRL B-23120</strain>
    </source>
</reference>
<proteinExistence type="predicted"/>
<dbReference type="GeneID" id="95376589"/>
<dbReference type="InterPro" id="IPR000944">
    <property type="entry name" value="Tscrpt_reg_Rrf2"/>
</dbReference>
<evidence type="ECO:0000313" key="4">
    <source>
        <dbReference type="Proteomes" id="UP001527202"/>
    </source>
</evidence>
<dbReference type="NCBIfam" id="TIGR00738">
    <property type="entry name" value="rrf2_super"/>
    <property type="match status" value="1"/>
</dbReference>
<dbReference type="Proteomes" id="UP001527202">
    <property type="component" value="Unassembled WGS sequence"/>
</dbReference>
<dbReference type="EMBL" id="JAMDMJ010000013">
    <property type="protein sequence ID" value="MCY9596336.1"/>
    <property type="molecule type" value="Genomic_DNA"/>
</dbReference>
<dbReference type="InterPro" id="IPR036388">
    <property type="entry name" value="WH-like_DNA-bd_sf"/>
</dbReference>
<dbReference type="GO" id="GO:0005829">
    <property type="term" value="C:cytosol"/>
    <property type="evidence" value="ECO:0007669"/>
    <property type="project" value="TreeGrafter"/>
</dbReference>
<dbReference type="RefSeq" id="WP_042226436.1">
    <property type="nucleotide sequence ID" value="NZ_CP026520.1"/>
</dbReference>
<name>A0A410WYE9_9BACL</name>
<dbReference type="SUPFAM" id="SSF46785">
    <property type="entry name" value="Winged helix' DNA-binding domain"/>
    <property type="match status" value="1"/>
</dbReference>
<dbReference type="Pfam" id="PF02082">
    <property type="entry name" value="Rrf2"/>
    <property type="match status" value="1"/>
</dbReference>
<dbReference type="InterPro" id="IPR036390">
    <property type="entry name" value="WH_DNA-bd_sf"/>
</dbReference>
<dbReference type="Proteomes" id="UP000288943">
    <property type="component" value="Chromosome"/>
</dbReference>
<sequence>MISNRGTQIGPPRFGVAVHALILLAQCEGMLSSAAIAGCVQSHATFLRRVLAQLTHTGIVEAREGRGGGYYLKRRPDQITLADIFMAVKSDCCEQGVEPDCATGLQIDTKLEAIMGEVQKQTVELLKQHTLADLMQG</sequence>
<dbReference type="AlphaFoldDB" id="A0A410WYE9"/>
<gene>
    <name evidence="1" type="ORF">M5X16_11195</name>
    <name evidence="2" type="ORF">PC41400_17480</name>
</gene>
<protein>
    <submittedName>
        <fullName evidence="2">Rrf2 family transcriptional regulator</fullName>
    </submittedName>
</protein>
<dbReference type="KEGG" id="pchi:PC41400_17480"/>
<dbReference type="PROSITE" id="PS51197">
    <property type="entry name" value="HTH_RRF2_2"/>
    <property type="match status" value="1"/>
</dbReference>
<keyword evidence="4" id="KW-1185">Reference proteome</keyword>
<evidence type="ECO:0000313" key="1">
    <source>
        <dbReference type="EMBL" id="MCY9596336.1"/>
    </source>
</evidence>
<reference evidence="2 3" key="1">
    <citation type="submission" date="2018-01" db="EMBL/GenBank/DDBJ databases">
        <title>The whole genome sequencing and assembly of Paenibacillus chitinolyticus KCCM 41400 strain.</title>
        <authorList>
            <person name="Kim J.-Y."/>
            <person name="Park M.-K."/>
            <person name="Lee Y.-J."/>
            <person name="Yi H."/>
            <person name="Bahn Y.-S."/>
            <person name="Kim J.F."/>
            <person name="Lee D.-W."/>
        </authorList>
    </citation>
    <scope>NUCLEOTIDE SEQUENCE [LARGE SCALE GENOMIC DNA]</scope>
    <source>
        <strain evidence="2 3">KCCM 41400</strain>
    </source>
</reference>
<dbReference type="EMBL" id="CP026520">
    <property type="protein sequence ID" value="QAV19360.1"/>
    <property type="molecule type" value="Genomic_DNA"/>
</dbReference>
<dbReference type="InterPro" id="IPR030489">
    <property type="entry name" value="TR_Rrf2-type_CS"/>
</dbReference>
<dbReference type="GO" id="GO:0003700">
    <property type="term" value="F:DNA-binding transcription factor activity"/>
    <property type="evidence" value="ECO:0007669"/>
    <property type="project" value="TreeGrafter"/>
</dbReference>
<evidence type="ECO:0000313" key="2">
    <source>
        <dbReference type="EMBL" id="QAV19360.1"/>
    </source>
</evidence>
<accession>A0A410WYE9</accession>
<organism evidence="2 3">
    <name type="scientific">Paenibacillus chitinolyticus</name>
    <dbReference type="NCBI Taxonomy" id="79263"/>
    <lineage>
        <taxon>Bacteria</taxon>
        <taxon>Bacillati</taxon>
        <taxon>Bacillota</taxon>
        <taxon>Bacilli</taxon>
        <taxon>Bacillales</taxon>
        <taxon>Paenibacillaceae</taxon>
        <taxon>Paenibacillus</taxon>
    </lineage>
</organism>
<dbReference type="OrthoDB" id="32510at2"/>